<dbReference type="Pfam" id="PF08282">
    <property type="entry name" value="Hydrolase_3"/>
    <property type="match status" value="1"/>
</dbReference>
<dbReference type="Gene3D" id="3.40.50.2020">
    <property type="match status" value="1"/>
</dbReference>
<dbReference type="PANTHER" id="PTHR10000">
    <property type="entry name" value="PHOSPHOSERINE PHOSPHATASE"/>
    <property type="match status" value="1"/>
</dbReference>
<dbReference type="RefSeq" id="WP_028928551.1">
    <property type="nucleotide sequence ID" value="NZ_AUII01000001.1"/>
</dbReference>
<dbReference type="Proteomes" id="UP000321328">
    <property type="component" value="Unassembled WGS sequence"/>
</dbReference>
<name>A0A511D286_9PSEU</name>
<comment type="caution">
    <text evidence="1">The sequence shown here is derived from an EMBL/GenBank/DDBJ whole genome shotgun (WGS) entry which is preliminary data.</text>
</comment>
<dbReference type="GO" id="GO:0016791">
    <property type="term" value="F:phosphatase activity"/>
    <property type="evidence" value="ECO:0007669"/>
    <property type="project" value="TreeGrafter"/>
</dbReference>
<dbReference type="GO" id="GO:0000287">
    <property type="term" value="F:magnesium ion binding"/>
    <property type="evidence" value="ECO:0007669"/>
    <property type="project" value="TreeGrafter"/>
</dbReference>
<dbReference type="SUPFAM" id="SSF53271">
    <property type="entry name" value="PRTase-like"/>
    <property type="match status" value="1"/>
</dbReference>
<reference evidence="1 2" key="1">
    <citation type="submission" date="2019-07" db="EMBL/GenBank/DDBJ databases">
        <title>Whole genome shotgun sequence of Pseudonocardia asaccharolytica NBRC 16224.</title>
        <authorList>
            <person name="Hosoyama A."/>
            <person name="Uohara A."/>
            <person name="Ohji S."/>
            <person name="Ichikawa N."/>
        </authorList>
    </citation>
    <scope>NUCLEOTIDE SEQUENCE [LARGE SCALE GENOMIC DNA]</scope>
    <source>
        <strain evidence="1 2">NBRC 16224</strain>
    </source>
</reference>
<proteinExistence type="predicted"/>
<evidence type="ECO:0000313" key="1">
    <source>
        <dbReference type="EMBL" id="GEL18896.1"/>
    </source>
</evidence>
<dbReference type="EMBL" id="BJVI01000027">
    <property type="protein sequence ID" value="GEL18896.1"/>
    <property type="molecule type" value="Genomic_DNA"/>
</dbReference>
<dbReference type="InterPro" id="IPR036412">
    <property type="entry name" value="HAD-like_sf"/>
</dbReference>
<gene>
    <name evidence="1" type="ORF">PA7_27330</name>
</gene>
<evidence type="ECO:0000313" key="2">
    <source>
        <dbReference type="Proteomes" id="UP000321328"/>
    </source>
</evidence>
<dbReference type="OrthoDB" id="4087391at2"/>
<dbReference type="GO" id="GO:0005829">
    <property type="term" value="C:cytosol"/>
    <property type="evidence" value="ECO:0007669"/>
    <property type="project" value="TreeGrafter"/>
</dbReference>
<sequence length="895" mass="94333">MTEVLPAAGLAHSELVMADLLMELREIADRLVERLAVADMLDGFLLAAGAVQIAEDHLHRDSSLPRRAAGYLRGRGVAKIGTRALDTMATTADRARQLGPARRAAARWAGEAATVRDALARGLLDAGLSGARQRELRDRAARLRAGLAGLPAGLVGEILRLPSCFRSFDQQPADMVRLAGAYADAQPDRDRPTMVVGVRTSGSYLGPLVAAALRTAGFGRVSVSTMRPGVPPTREQRRALRALRRAGGAVVVIDDPPGSGSALRAVAEQVRACGPDRAAITLLVPLFGPRPPASLAAYRTLTLPSERWAVHDLFAPAAVADVLTPMLGVRVVEVHRIPAPGPELGRGHLRAVFRVDTADGRSRLVEARGAGIGYLGRHALAVARAVARHTPATYGFANGLVFREWRPDARSLEAVRPAQVPAIIEYLTDRAAAMPAIDRAQALTGRQPAWEVASRLLGRGFGRFGLPLRSGLIDPAVRGLCAVAHPSVVDGATAAADWVSSGGTLYKPDPDVRAFANTDRVCYDPVYDVAGIAPGASDPALAAALRSAWPCDDERFLLYELAHLEDRLGSDPRARCAASRAVRRYLVARFPGAPPPTGGALCALDVDGVLESDALGFPIATPTAVAALRALQHHGHRPVPVTGRSLGEVRDRCTSYGLAGGVAEYGAVAYDHTRGRVVELVEPSDGEVLETLRRRLRETPGVQVDEDFRYCVRAYRVGGRPRGLPAELVDGVLAGLGPERERVRVVAGQRQTDIVAAGTDKGTGLAALARMLGPAPDSPAEIVLAVGDTESDLPMLGTARHAYAPGNAAEAIRGAGVAVLSRQYAAGFADAVARLLGHRPGRCPRCRGAAPEPSARLLLALLDAQRGGRPGLPTAAVRLAAELARARTRPIPAAA</sequence>
<dbReference type="InterPro" id="IPR029057">
    <property type="entry name" value="PRTase-like"/>
</dbReference>
<dbReference type="InterPro" id="IPR023214">
    <property type="entry name" value="HAD_sf"/>
</dbReference>
<dbReference type="Gene3D" id="3.40.50.1000">
    <property type="entry name" value="HAD superfamily/HAD-like"/>
    <property type="match status" value="2"/>
</dbReference>
<dbReference type="STRING" id="1123024.GCA_000423625_00271"/>
<protein>
    <submittedName>
        <fullName evidence="1">Uncharacterized protein</fullName>
    </submittedName>
</protein>
<keyword evidence="2" id="KW-1185">Reference proteome</keyword>
<dbReference type="AlphaFoldDB" id="A0A511D286"/>
<dbReference type="SUPFAM" id="SSF56784">
    <property type="entry name" value="HAD-like"/>
    <property type="match status" value="1"/>
</dbReference>
<dbReference type="PANTHER" id="PTHR10000:SF8">
    <property type="entry name" value="HAD SUPERFAMILY HYDROLASE-LIKE, TYPE 3"/>
    <property type="match status" value="1"/>
</dbReference>
<organism evidence="1 2">
    <name type="scientific">Pseudonocardia asaccharolytica DSM 44247 = NBRC 16224</name>
    <dbReference type="NCBI Taxonomy" id="1123024"/>
    <lineage>
        <taxon>Bacteria</taxon>
        <taxon>Bacillati</taxon>
        <taxon>Actinomycetota</taxon>
        <taxon>Actinomycetes</taxon>
        <taxon>Pseudonocardiales</taxon>
        <taxon>Pseudonocardiaceae</taxon>
        <taxon>Pseudonocardia</taxon>
    </lineage>
</organism>
<accession>A0A511D286</accession>